<evidence type="ECO:0000313" key="4">
    <source>
        <dbReference type="EMBL" id="MBA2950514.1"/>
    </source>
</evidence>
<dbReference type="EMBL" id="JACEHE010000029">
    <property type="protein sequence ID" value="MBA2950514.1"/>
    <property type="molecule type" value="Genomic_DNA"/>
</dbReference>
<gene>
    <name evidence="4" type="ORF">H1D24_33200</name>
</gene>
<evidence type="ECO:0000256" key="2">
    <source>
        <dbReference type="SAM" id="MobiDB-lite"/>
    </source>
</evidence>
<protein>
    <submittedName>
        <fullName evidence="4">Alpha/beta hydrolase</fullName>
    </submittedName>
</protein>
<comment type="caution">
    <text evidence="4">The sequence shown here is derived from an EMBL/GenBank/DDBJ whole genome shotgun (WGS) entry which is preliminary data.</text>
</comment>
<evidence type="ECO:0000313" key="5">
    <source>
        <dbReference type="Proteomes" id="UP000545761"/>
    </source>
</evidence>
<dbReference type="InterPro" id="IPR050300">
    <property type="entry name" value="GDXG_lipolytic_enzyme"/>
</dbReference>
<sequence>MAISAGGRVTDTVPSSGQQPVLDRPSHAFVARHTCPPAAEDPSPDLEQARLALARLQGEDRVHDDGVTSAEWFALPGGPTGHVRVQVVKPAGSGGEIPVVLFLHGLGWALGDATTHERLVREFALGTDAAVVFVDYERAPEAQYPVAVEQCYAVAKWISEQGGEIGLDGSRMAAVGDSAGGNLVAALTLLAKERGGVQLLQQVLLCPVTDADFDTPSYQEFAKGYFLGRETMRWFWDQYLPDARQRSEATASPLQASLEQLTGLPPALVVTSEADVVRDEGEAYAAKLRAAGVAVVSMRYHGTIHGFMVLDPLRDTDAAHTALVQALDTVHVALHRYSG</sequence>
<dbReference type="AlphaFoldDB" id="A0A7W0DU57"/>
<accession>A0A7W0DU57</accession>
<evidence type="ECO:0000256" key="1">
    <source>
        <dbReference type="ARBA" id="ARBA00022801"/>
    </source>
</evidence>
<dbReference type="Proteomes" id="UP000545761">
    <property type="component" value="Unassembled WGS sequence"/>
</dbReference>
<name>A0A7W0DU57_9ACTN</name>
<organism evidence="4 5">
    <name type="scientific">Streptomyces himalayensis subsp. himalayensis</name>
    <dbReference type="NCBI Taxonomy" id="2756131"/>
    <lineage>
        <taxon>Bacteria</taxon>
        <taxon>Bacillati</taxon>
        <taxon>Actinomycetota</taxon>
        <taxon>Actinomycetes</taxon>
        <taxon>Kitasatosporales</taxon>
        <taxon>Streptomycetaceae</taxon>
        <taxon>Streptomyces</taxon>
        <taxon>Streptomyces himalayensis</taxon>
    </lineage>
</organism>
<dbReference type="SUPFAM" id="SSF53474">
    <property type="entry name" value="alpha/beta-Hydrolases"/>
    <property type="match status" value="1"/>
</dbReference>
<dbReference type="PANTHER" id="PTHR48081:SF8">
    <property type="entry name" value="ALPHA_BETA HYDROLASE FOLD-3 DOMAIN-CONTAINING PROTEIN-RELATED"/>
    <property type="match status" value="1"/>
</dbReference>
<feature type="region of interest" description="Disordered" evidence="2">
    <location>
        <begin position="1"/>
        <end position="22"/>
    </location>
</feature>
<dbReference type="Pfam" id="PF07859">
    <property type="entry name" value="Abhydrolase_3"/>
    <property type="match status" value="1"/>
</dbReference>
<evidence type="ECO:0000259" key="3">
    <source>
        <dbReference type="Pfam" id="PF07859"/>
    </source>
</evidence>
<dbReference type="PANTHER" id="PTHR48081">
    <property type="entry name" value="AB HYDROLASE SUPERFAMILY PROTEIN C4A8.06C"/>
    <property type="match status" value="1"/>
</dbReference>
<dbReference type="GO" id="GO:0016787">
    <property type="term" value="F:hydrolase activity"/>
    <property type="evidence" value="ECO:0007669"/>
    <property type="project" value="UniProtKB-KW"/>
</dbReference>
<dbReference type="Gene3D" id="3.40.50.1820">
    <property type="entry name" value="alpha/beta hydrolase"/>
    <property type="match status" value="1"/>
</dbReference>
<reference evidence="4 5" key="1">
    <citation type="submission" date="2020-07" db="EMBL/GenBank/DDBJ databases">
        <title>Streptomyces isolated from Indian soil.</title>
        <authorList>
            <person name="Mandal S."/>
            <person name="Maiti P.K."/>
        </authorList>
    </citation>
    <scope>NUCLEOTIDE SEQUENCE [LARGE SCALE GENOMIC DNA]</scope>
    <source>
        <strain evidence="4 5">PSKA28</strain>
    </source>
</reference>
<dbReference type="InterPro" id="IPR029058">
    <property type="entry name" value="AB_hydrolase_fold"/>
</dbReference>
<feature type="domain" description="Alpha/beta hydrolase fold-3" evidence="3">
    <location>
        <begin position="100"/>
        <end position="308"/>
    </location>
</feature>
<proteinExistence type="predicted"/>
<dbReference type="InterPro" id="IPR013094">
    <property type="entry name" value="AB_hydrolase_3"/>
</dbReference>
<keyword evidence="1 4" id="KW-0378">Hydrolase</keyword>